<evidence type="ECO:0000256" key="4">
    <source>
        <dbReference type="ARBA" id="ARBA00011881"/>
    </source>
</evidence>
<sequence>MSLDPELLQRAARIRLACFDVDGTLTDGGLVYHVLGEAKVFDVADGFGLKLLQEHGIHIAFITARRGEIVAARAKDLGVEHVVIASHDKAASLREIAGRLGIDPAEAAHMGDDLNDLPAMAIAGLAAAPANAHPWVAERVHWIARARGGHGAVREFCDLLLQARGLKEAILARYGVGVGVGAPR</sequence>
<evidence type="ECO:0000256" key="1">
    <source>
        <dbReference type="ARBA" id="ARBA00000898"/>
    </source>
</evidence>
<gene>
    <name evidence="13" type="ORF">P873_02700</name>
</gene>
<feature type="binding site" evidence="12">
    <location>
        <position position="112"/>
    </location>
    <ligand>
        <name>Mg(2+)</name>
        <dbReference type="ChEBI" id="CHEBI:18420"/>
    </ligand>
</feature>
<comment type="cofactor">
    <cofactor evidence="2 11 12">
        <name>Mg(2+)</name>
        <dbReference type="ChEBI" id="CHEBI:18420"/>
    </cofactor>
</comment>
<feature type="binding site" evidence="12">
    <location>
        <position position="22"/>
    </location>
    <ligand>
        <name>substrate</name>
    </ligand>
</feature>
<keyword evidence="7 11" id="KW-0479">Metal-binding</keyword>
<proteinExistence type="inferred from homology"/>
<evidence type="ECO:0000313" key="13">
    <source>
        <dbReference type="EMBL" id="KFN51460.1"/>
    </source>
</evidence>
<dbReference type="PANTHER" id="PTHR21485">
    <property type="entry name" value="HAD SUPERFAMILY MEMBERS CMAS AND KDSC"/>
    <property type="match status" value="1"/>
</dbReference>
<comment type="caution">
    <text evidence="13">The sequence shown here is derived from an EMBL/GenBank/DDBJ whole genome shotgun (WGS) entry which is preliminary data.</text>
</comment>
<dbReference type="InterPro" id="IPR036412">
    <property type="entry name" value="HAD-like_sf"/>
</dbReference>
<dbReference type="GO" id="GO:0019143">
    <property type="term" value="F:3-deoxy-manno-octulosonate-8-phosphatase activity"/>
    <property type="evidence" value="ECO:0007669"/>
    <property type="project" value="UniProtKB-UniRule"/>
</dbReference>
<dbReference type="InterPro" id="IPR050793">
    <property type="entry name" value="CMP-NeuNAc_synthase"/>
</dbReference>
<dbReference type="SFLD" id="SFLDG01136">
    <property type="entry name" value="C1.6:_Phosphoserine_Phosphatas"/>
    <property type="match status" value="1"/>
</dbReference>
<dbReference type="STRING" id="1121013.GCA_000426365_01232"/>
<dbReference type="AlphaFoldDB" id="A0A091C4C1"/>
<dbReference type="InterPro" id="IPR010023">
    <property type="entry name" value="KdsC_fam"/>
</dbReference>
<dbReference type="InterPro" id="IPR006549">
    <property type="entry name" value="HAD-SF_hydro_IIIA"/>
</dbReference>
<dbReference type="EC" id="3.1.3.45" evidence="5 11"/>
<comment type="catalytic activity">
    <reaction evidence="1 11">
        <text>3-deoxy-alpha-D-manno-2-octulosonate-8-phosphate + H2O = 3-deoxy-alpha-D-manno-oct-2-ulosonate + phosphate</text>
        <dbReference type="Rhea" id="RHEA:11500"/>
        <dbReference type="ChEBI" id="CHEBI:15377"/>
        <dbReference type="ChEBI" id="CHEBI:43474"/>
        <dbReference type="ChEBI" id="CHEBI:85985"/>
        <dbReference type="ChEBI" id="CHEBI:85986"/>
        <dbReference type="EC" id="3.1.3.45"/>
    </reaction>
</comment>
<evidence type="ECO:0000256" key="10">
    <source>
        <dbReference type="ARBA" id="ARBA00031051"/>
    </source>
</evidence>
<evidence type="ECO:0000256" key="3">
    <source>
        <dbReference type="ARBA" id="ARBA00005893"/>
    </source>
</evidence>
<comment type="function">
    <text evidence="11">Catalyzes the hydrolysis of 3-deoxy-D-manno-octulosonate 8-phosphate (KDO 8-P) to 3-deoxy-D-manno-octulosonate (KDO) and inorganic phosphate.</text>
</comment>
<dbReference type="EMBL" id="AWXU01000005">
    <property type="protein sequence ID" value="KFN51460.1"/>
    <property type="molecule type" value="Genomic_DNA"/>
</dbReference>
<keyword evidence="11" id="KW-0448">Lipopolysaccharide biosynthesis</keyword>
<comment type="subunit">
    <text evidence="4 11">Homotetramer.</text>
</comment>
<dbReference type="Proteomes" id="UP000029391">
    <property type="component" value="Unassembled WGS sequence"/>
</dbReference>
<keyword evidence="9 11" id="KW-0460">Magnesium</keyword>
<name>A0A091C4C1_9GAMM</name>
<evidence type="ECO:0000256" key="6">
    <source>
        <dbReference type="ARBA" id="ARBA00020092"/>
    </source>
</evidence>
<dbReference type="GO" id="GO:0008781">
    <property type="term" value="F:N-acylneuraminate cytidylyltransferase activity"/>
    <property type="evidence" value="ECO:0007669"/>
    <property type="project" value="TreeGrafter"/>
</dbReference>
<comment type="similarity">
    <text evidence="3 11">Belongs to the KdsC family.</text>
</comment>
<feature type="binding site" evidence="12">
    <location>
        <position position="20"/>
    </location>
    <ligand>
        <name>Mg(2+)</name>
        <dbReference type="ChEBI" id="CHEBI:18420"/>
    </ligand>
</feature>
<keyword evidence="14" id="KW-1185">Reference proteome</keyword>
<evidence type="ECO:0000256" key="7">
    <source>
        <dbReference type="ARBA" id="ARBA00022723"/>
    </source>
</evidence>
<dbReference type="PIRSF" id="PIRSF006118">
    <property type="entry name" value="KDO8-P_Ptase"/>
    <property type="match status" value="1"/>
</dbReference>
<dbReference type="RefSeq" id="WP_026816590.1">
    <property type="nucleotide sequence ID" value="NZ_AUFF01000002.1"/>
</dbReference>
<accession>A0A091C4C1</accession>
<evidence type="ECO:0000256" key="11">
    <source>
        <dbReference type="PIRNR" id="PIRNR006118"/>
    </source>
</evidence>
<evidence type="ECO:0000256" key="12">
    <source>
        <dbReference type="PIRSR" id="PIRSR006118-2"/>
    </source>
</evidence>
<organism evidence="13 14">
    <name type="scientific">Arenimonas composti TR7-09 = DSM 18010</name>
    <dbReference type="NCBI Taxonomy" id="1121013"/>
    <lineage>
        <taxon>Bacteria</taxon>
        <taxon>Pseudomonadati</taxon>
        <taxon>Pseudomonadota</taxon>
        <taxon>Gammaproteobacteria</taxon>
        <taxon>Lysobacterales</taxon>
        <taxon>Lysobacteraceae</taxon>
        <taxon>Arenimonas</taxon>
    </lineage>
</organism>
<dbReference type="FunFam" id="3.40.50.1000:FF:000029">
    <property type="entry name" value="3-deoxy-D-manno-octulosonate 8-phosphate phosphatase KdsC"/>
    <property type="match status" value="1"/>
</dbReference>
<keyword evidence="8 11" id="KW-0378">Hydrolase</keyword>
<evidence type="ECO:0000256" key="2">
    <source>
        <dbReference type="ARBA" id="ARBA00001946"/>
    </source>
</evidence>
<evidence type="ECO:0000256" key="9">
    <source>
        <dbReference type="ARBA" id="ARBA00022842"/>
    </source>
</evidence>
<dbReference type="SFLD" id="SFLDG01138">
    <property type="entry name" value="C1.6.2:_Deoxy-d-mannose-octulo"/>
    <property type="match status" value="1"/>
</dbReference>
<dbReference type="OrthoDB" id="9805604at2"/>
<evidence type="ECO:0000256" key="5">
    <source>
        <dbReference type="ARBA" id="ARBA00013066"/>
    </source>
</evidence>
<dbReference type="GO" id="GO:0046872">
    <property type="term" value="F:metal ion binding"/>
    <property type="evidence" value="ECO:0007669"/>
    <property type="project" value="UniProtKB-UniRule"/>
</dbReference>
<evidence type="ECO:0000256" key="8">
    <source>
        <dbReference type="ARBA" id="ARBA00022801"/>
    </source>
</evidence>
<dbReference type="NCBIfam" id="TIGR01662">
    <property type="entry name" value="HAD-SF-IIIA"/>
    <property type="match status" value="1"/>
</dbReference>
<protein>
    <recommendedName>
        <fullName evidence="6 11">3-deoxy-D-manno-octulosonate 8-phosphate phosphatase KdsC</fullName>
        <ecNumber evidence="5 11">3.1.3.45</ecNumber>
    </recommendedName>
    <alternativeName>
        <fullName evidence="10 11">KDO 8-P phosphatase</fullName>
    </alternativeName>
</protein>
<dbReference type="NCBIfam" id="TIGR01670">
    <property type="entry name" value="KdsC-phosphatas"/>
    <property type="match status" value="1"/>
</dbReference>
<dbReference type="InterPro" id="IPR023214">
    <property type="entry name" value="HAD_sf"/>
</dbReference>
<dbReference type="PANTHER" id="PTHR21485:SF3">
    <property type="entry name" value="N-ACYLNEURAMINATE CYTIDYLYLTRANSFERASE"/>
    <property type="match status" value="1"/>
</dbReference>
<dbReference type="SFLD" id="SFLDS00003">
    <property type="entry name" value="Haloacid_Dehalogenase"/>
    <property type="match status" value="1"/>
</dbReference>
<dbReference type="SUPFAM" id="SSF56784">
    <property type="entry name" value="HAD-like"/>
    <property type="match status" value="1"/>
</dbReference>
<dbReference type="eggNOG" id="COG1778">
    <property type="taxonomic scope" value="Bacteria"/>
</dbReference>
<reference evidence="13 14" key="1">
    <citation type="submission" date="2013-09" db="EMBL/GenBank/DDBJ databases">
        <title>Genome sequencing of Arenimonas composti.</title>
        <authorList>
            <person name="Chen F."/>
            <person name="Wang G."/>
        </authorList>
    </citation>
    <scope>NUCLEOTIDE SEQUENCE [LARGE SCALE GENOMIC DNA]</scope>
    <source>
        <strain evidence="13 14">TR7-09</strain>
    </source>
</reference>
<dbReference type="Pfam" id="PF08282">
    <property type="entry name" value="Hydrolase_3"/>
    <property type="match status" value="1"/>
</dbReference>
<dbReference type="GO" id="GO:0009103">
    <property type="term" value="P:lipopolysaccharide biosynthetic process"/>
    <property type="evidence" value="ECO:0007669"/>
    <property type="project" value="UniProtKB-UniRule"/>
</dbReference>
<dbReference type="Gene3D" id="3.40.50.1000">
    <property type="entry name" value="HAD superfamily/HAD-like"/>
    <property type="match status" value="1"/>
</dbReference>
<evidence type="ECO:0000313" key="14">
    <source>
        <dbReference type="Proteomes" id="UP000029391"/>
    </source>
</evidence>